<evidence type="ECO:0000256" key="5">
    <source>
        <dbReference type="SAM" id="MobiDB-lite"/>
    </source>
</evidence>
<dbReference type="EnsemblMetazoa" id="AMIN005533-RA">
    <property type="protein sequence ID" value="AMIN005533-PA"/>
    <property type="gene ID" value="AMIN005533"/>
</dbReference>
<keyword evidence="4" id="KW-0859">Xylose metabolism</keyword>
<dbReference type="Gene3D" id="3.30.420.40">
    <property type="match status" value="2"/>
</dbReference>
<dbReference type="GO" id="GO:0042732">
    <property type="term" value="P:D-xylose metabolic process"/>
    <property type="evidence" value="ECO:0007669"/>
    <property type="project" value="UniProtKB-UniRule"/>
</dbReference>
<dbReference type="CDD" id="cd07776">
    <property type="entry name" value="ASKHA_NBD_FGGY_SpXK-like"/>
    <property type="match status" value="1"/>
</dbReference>
<dbReference type="GO" id="GO:0005524">
    <property type="term" value="F:ATP binding"/>
    <property type="evidence" value="ECO:0007669"/>
    <property type="project" value="UniProtKB-KW"/>
</dbReference>
<dbReference type="PANTHER" id="PTHR10196">
    <property type="entry name" value="SUGAR KINASE"/>
    <property type="match status" value="1"/>
</dbReference>
<dbReference type="GO" id="GO:0005997">
    <property type="term" value="P:xylulose metabolic process"/>
    <property type="evidence" value="ECO:0007669"/>
    <property type="project" value="UniProtKB-UniRule"/>
</dbReference>
<dbReference type="GO" id="GO:0004856">
    <property type="term" value="F:D-xylulokinase activity"/>
    <property type="evidence" value="ECO:0007669"/>
    <property type="project" value="UniProtKB-UniRule"/>
</dbReference>
<dbReference type="InterPro" id="IPR043129">
    <property type="entry name" value="ATPase_NBD"/>
</dbReference>
<keyword evidence="2 4" id="KW-0808">Transferase</keyword>
<dbReference type="VEuPathDB" id="VectorBase:AMIN005533"/>
<name>A0A182W5B7_9DIPT</name>
<keyword evidence="3 4" id="KW-0418">Kinase</keyword>
<comment type="function">
    <text evidence="4">Phosphorylates D-xylulose to produce D-xylulose 5-phosphate, a molecule that may play an important role in the regulation of glucose metabolism and lipogenesis.</text>
</comment>
<dbReference type="PANTHER" id="PTHR10196:SF57">
    <property type="entry name" value="XYLULOSE KINASE"/>
    <property type="match status" value="1"/>
</dbReference>
<evidence type="ECO:0000259" key="7">
    <source>
        <dbReference type="Pfam" id="PF02782"/>
    </source>
</evidence>
<evidence type="ECO:0000256" key="2">
    <source>
        <dbReference type="ARBA" id="ARBA00022679"/>
    </source>
</evidence>
<comment type="catalytic activity">
    <reaction evidence="4">
        <text>D-xylulose + ATP = D-xylulose 5-phosphate + ADP + H(+)</text>
        <dbReference type="Rhea" id="RHEA:10964"/>
        <dbReference type="ChEBI" id="CHEBI:15378"/>
        <dbReference type="ChEBI" id="CHEBI:17140"/>
        <dbReference type="ChEBI" id="CHEBI:30616"/>
        <dbReference type="ChEBI" id="CHEBI:57737"/>
        <dbReference type="ChEBI" id="CHEBI:456216"/>
        <dbReference type="EC" id="2.7.1.17"/>
    </reaction>
</comment>
<evidence type="ECO:0000313" key="9">
    <source>
        <dbReference type="Proteomes" id="UP000075920"/>
    </source>
</evidence>
<dbReference type="Proteomes" id="UP000075920">
    <property type="component" value="Unassembled WGS sequence"/>
</dbReference>
<comment type="similarity">
    <text evidence="1 4">Belongs to the FGGY kinase family.</text>
</comment>
<feature type="compositionally biased region" description="Polar residues" evidence="5">
    <location>
        <begin position="39"/>
        <end position="50"/>
    </location>
</feature>
<protein>
    <recommendedName>
        <fullName evidence="4">Xylulose kinase</fullName>
        <ecNumber evidence="4">2.7.1.17</ecNumber>
    </recommendedName>
</protein>
<feature type="region of interest" description="Disordered" evidence="5">
    <location>
        <begin position="20"/>
        <end position="50"/>
    </location>
</feature>
<dbReference type="EC" id="2.7.1.17" evidence="4"/>
<organism evidence="8 9">
    <name type="scientific">Anopheles minimus</name>
    <dbReference type="NCBI Taxonomy" id="112268"/>
    <lineage>
        <taxon>Eukaryota</taxon>
        <taxon>Metazoa</taxon>
        <taxon>Ecdysozoa</taxon>
        <taxon>Arthropoda</taxon>
        <taxon>Hexapoda</taxon>
        <taxon>Insecta</taxon>
        <taxon>Pterygota</taxon>
        <taxon>Neoptera</taxon>
        <taxon>Endopterygota</taxon>
        <taxon>Diptera</taxon>
        <taxon>Nematocera</taxon>
        <taxon>Culicoidea</taxon>
        <taxon>Culicidae</taxon>
        <taxon>Anophelinae</taxon>
        <taxon>Anopheles</taxon>
    </lineage>
</organism>
<reference evidence="9" key="1">
    <citation type="submission" date="2013-03" db="EMBL/GenBank/DDBJ databases">
        <title>The Genome Sequence of Anopheles minimus MINIMUS1.</title>
        <authorList>
            <consortium name="The Broad Institute Genomics Platform"/>
            <person name="Neafsey D.E."/>
            <person name="Walton C."/>
            <person name="Walker B."/>
            <person name="Young S.K."/>
            <person name="Zeng Q."/>
            <person name="Gargeya S."/>
            <person name="Fitzgerald M."/>
            <person name="Haas B."/>
            <person name="Abouelleil A."/>
            <person name="Allen A.W."/>
            <person name="Alvarado L."/>
            <person name="Arachchi H.M."/>
            <person name="Berlin A.M."/>
            <person name="Chapman S.B."/>
            <person name="Gainer-Dewar J."/>
            <person name="Goldberg J."/>
            <person name="Griggs A."/>
            <person name="Gujja S."/>
            <person name="Hansen M."/>
            <person name="Howarth C."/>
            <person name="Imamovic A."/>
            <person name="Ireland A."/>
            <person name="Larimer J."/>
            <person name="McCowan C."/>
            <person name="Murphy C."/>
            <person name="Pearson M."/>
            <person name="Poon T.W."/>
            <person name="Priest M."/>
            <person name="Roberts A."/>
            <person name="Saif S."/>
            <person name="Shea T."/>
            <person name="Sisk P."/>
            <person name="Sykes S."/>
            <person name="Wortman J."/>
            <person name="Nusbaum C."/>
            <person name="Birren B."/>
        </authorList>
    </citation>
    <scope>NUCLEOTIDE SEQUENCE [LARGE SCALE GENOMIC DNA]</scope>
    <source>
        <strain evidence="9">MINIMUS1</strain>
    </source>
</reference>
<evidence type="ECO:0000256" key="3">
    <source>
        <dbReference type="ARBA" id="ARBA00022777"/>
    </source>
</evidence>
<dbReference type="STRING" id="112268.A0A182W5B7"/>
<dbReference type="InterPro" id="IPR018485">
    <property type="entry name" value="FGGY_C"/>
</dbReference>
<dbReference type="GO" id="GO:0005829">
    <property type="term" value="C:cytosol"/>
    <property type="evidence" value="ECO:0007669"/>
    <property type="project" value="TreeGrafter"/>
</dbReference>
<keyword evidence="4" id="KW-0119">Carbohydrate metabolism</keyword>
<dbReference type="FunFam" id="3.30.420.40:FF:000246">
    <property type="entry name" value="Xks1p"/>
    <property type="match status" value="1"/>
</dbReference>
<dbReference type="InterPro" id="IPR018484">
    <property type="entry name" value="FGGY_N"/>
</dbReference>
<dbReference type="SUPFAM" id="SSF53067">
    <property type="entry name" value="Actin-like ATPase domain"/>
    <property type="match status" value="2"/>
</dbReference>
<keyword evidence="9" id="KW-1185">Reference proteome</keyword>
<sequence>MADKSRIFRNCSDLTFGNAAASENGVDQENRGSEMVTPDPQSARTHQQGDGQKLNVFERNYQYASIYENKRCVLRAKQNADANAQRHFKASPMPIVQPQSLKAVLLNVNLENVAHAEVKFDSDLPEFRTTGGVNVGTAKNEFYVQPVMWIKALDMVLDRIVVQGADLSTVVALSGSAQQHGSLYWSRSGIETLRNLDADKFLHTQLDDSAFTVHRTPIWMDGTTGRQCEEMEAAVGGRERMVQITGSRCYERFTGPQIRRVFQQRPDCYRNAERISLVSSFLASIFLGDIAPIDCSDGSGMNLLDVRTRDWSDDCLAACAPGLRTKLGEPVPAATVIGTVGSFFVQRYNLPTGCRVVAFTGDNLSALAGMNVGKDWLALSLGTSDTVMMKLNSPSNLQEGHVMVHPTDDGFMGLLCFRNGSLVRDIFKRAEANDNWENFSELLDSTPRGNFGNLALHFISKEILPPVKGSLRWNKNSSLSSVELAKGVLKYSSPQTEIRALVEGQMLTRKTYATEMGFSFGEDTKLLATGGASANRSILQVVSDVFNAPVYTQKTTEAALIGAAFRAKYVLSVARARENPCGDGKFGTSAPGPYYDFIANLLPHSVTRVCDPSKDSEEIYGAMEERYRAMVSFMMEQQD</sequence>
<dbReference type="AlphaFoldDB" id="A0A182W5B7"/>
<feature type="domain" description="Carbohydrate kinase FGGY N-terminal" evidence="6">
    <location>
        <begin position="212"/>
        <end position="369"/>
    </location>
</feature>
<keyword evidence="4" id="KW-0067">ATP-binding</keyword>
<dbReference type="Pfam" id="PF02782">
    <property type="entry name" value="FGGY_C"/>
    <property type="match status" value="1"/>
</dbReference>
<proteinExistence type="inferred from homology"/>
<dbReference type="InterPro" id="IPR042024">
    <property type="entry name" value="D-XK_euk"/>
</dbReference>
<evidence type="ECO:0000259" key="6">
    <source>
        <dbReference type="Pfam" id="PF00370"/>
    </source>
</evidence>
<dbReference type="Pfam" id="PF00370">
    <property type="entry name" value="FGGY_N"/>
    <property type="match status" value="1"/>
</dbReference>
<evidence type="ECO:0000256" key="1">
    <source>
        <dbReference type="ARBA" id="ARBA00009156"/>
    </source>
</evidence>
<reference evidence="8" key="2">
    <citation type="submission" date="2020-05" db="UniProtKB">
        <authorList>
            <consortium name="EnsemblMetazoa"/>
        </authorList>
    </citation>
    <scope>IDENTIFICATION</scope>
    <source>
        <strain evidence="8">MINIMUS1</strain>
    </source>
</reference>
<evidence type="ECO:0000256" key="4">
    <source>
        <dbReference type="RuleBase" id="RU367058"/>
    </source>
</evidence>
<accession>A0A182W5B7</accession>
<feature type="domain" description="Carbohydrate kinase FGGY C-terminal" evidence="7">
    <location>
        <begin position="377"/>
        <end position="568"/>
    </location>
</feature>
<keyword evidence="4" id="KW-0547">Nucleotide-binding</keyword>
<evidence type="ECO:0000313" key="8">
    <source>
        <dbReference type="EnsemblMetazoa" id="AMIN005533-PA"/>
    </source>
</evidence>